<evidence type="ECO:0000256" key="1">
    <source>
        <dbReference type="ARBA" id="ARBA00023125"/>
    </source>
</evidence>
<dbReference type="CDD" id="cd04496">
    <property type="entry name" value="SSB_OBF"/>
    <property type="match status" value="1"/>
</dbReference>
<dbReference type="AlphaFoldDB" id="A0A1S9ZTE5"/>
<dbReference type="Gene3D" id="2.40.50.140">
    <property type="entry name" value="Nucleic acid-binding proteins"/>
    <property type="match status" value="1"/>
</dbReference>
<comment type="subunit">
    <text evidence="2">Homotetramer.</text>
</comment>
<dbReference type="OrthoDB" id="9809878at2"/>
<evidence type="ECO:0000313" key="5">
    <source>
        <dbReference type="EMBL" id="OOR86728.1"/>
    </source>
</evidence>
<dbReference type="InterPro" id="IPR012340">
    <property type="entry name" value="NA-bd_OB-fold"/>
</dbReference>
<dbReference type="GO" id="GO:0009295">
    <property type="term" value="C:nucleoid"/>
    <property type="evidence" value="ECO:0007669"/>
    <property type="project" value="TreeGrafter"/>
</dbReference>
<accession>A0A1S9ZTE5</accession>
<feature type="compositionally biased region" description="Basic and acidic residues" evidence="4">
    <location>
        <begin position="109"/>
        <end position="121"/>
    </location>
</feature>
<keyword evidence="7" id="KW-1185">Reference proteome</keyword>
<dbReference type="SUPFAM" id="SSF50249">
    <property type="entry name" value="Nucleic acid-binding proteins"/>
    <property type="match status" value="1"/>
</dbReference>
<evidence type="ECO:0000256" key="4">
    <source>
        <dbReference type="SAM" id="MobiDB-lite"/>
    </source>
</evidence>
<dbReference type="HAMAP" id="MF_00984">
    <property type="entry name" value="SSB"/>
    <property type="match status" value="1"/>
</dbReference>
<protein>
    <recommendedName>
        <fullName evidence="2 3">Single-stranded DNA-binding protein</fullName>
        <shortName evidence="2">SSB</shortName>
    </recommendedName>
</protein>
<evidence type="ECO:0000313" key="6">
    <source>
        <dbReference type="EMBL" id="STZ13577.1"/>
    </source>
</evidence>
<evidence type="ECO:0000313" key="8">
    <source>
        <dbReference type="Proteomes" id="UP000255279"/>
    </source>
</evidence>
<reference evidence="5 7" key="1">
    <citation type="submission" date="2017-02" db="EMBL/GenBank/DDBJ databases">
        <title>Draft genome sequence of Moraxella caviae CCUG 355 type strain.</title>
        <authorList>
            <person name="Engstrom-Jakobsson H."/>
            <person name="Salva-Serra F."/>
            <person name="Thorell K."/>
            <person name="Gonzales-Siles L."/>
            <person name="Karlsson R."/>
            <person name="Boulund F."/>
            <person name="Engstrand L."/>
            <person name="Moore E."/>
        </authorList>
    </citation>
    <scope>NUCLEOTIDE SEQUENCE [LARGE SCALE GENOMIC DNA]</scope>
    <source>
        <strain evidence="5 7">CCUG 355</strain>
    </source>
</reference>
<reference evidence="6 8" key="2">
    <citation type="submission" date="2018-06" db="EMBL/GenBank/DDBJ databases">
        <authorList>
            <consortium name="Pathogen Informatics"/>
            <person name="Doyle S."/>
        </authorList>
    </citation>
    <scope>NUCLEOTIDE SEQUENCE [LARGE SCALE GENOMIC DNA]</scope>
    <source>
        <strain evidence="6 8">NCTC10293</strain>
    </source>
</reference>
<sequence length="149" mass="16940">MSFNQVTLMGRVGQEPQIHTTKNGVKFATFSLATNRVWTDKNTGERKEQTDWHQCITYNRRAETVEKYVKKGDLLLVSGSIYYRSWETDAGEKRYNTDISVNNLTLMPRTDKGKPADKKADAPTPEAYASAPLNDNVVQNYLDDSDIPF</sequence>
<dbReference type="Pfam" id="PF00436">
    <property type="entry name" value="SSB"/>
    <property type="match status" value="1"/>
</dbReference>
<dbReference type="PANTHER" id="PTHR10302:SF0">
    <property type="entry name" value="SINGLE-STRANDED DNA-BINDING PROTEIN, MITOCHONDRIAL"/>
    <property type="match status" value="1"/>
</dbReference>
<dbReference type="EMBL" id="MUXU01000099">
    <property type="protein sequence ID" value="OOR86728.1"/>
    <property type="molecule type" value="Genomic_DNA"/>
</dbReference>
<keyword evidence="1 2" id="KW-0238">DNA-binding</keyword>
<dbReference type="PANTHER" id="PTHR10302">
    <property type="entry name" value="SINGLE-STRANDED DNA-BINDING PROTEIN"/>
    <property type="match status" value="1"/>
</dbReference>
<dbReference type="PROSITE" id="PS50935">
    <property type="entry name" value="SSB"/>
    <property type="match status" value="1"/>
</dbReference>
<dbReference type="Proteomes" id="UP000190435">
    <property type="component" value="Unassembled WGS sequence"/>
</dbReference>
<evidence type="ECO:0000256" key="2">
    <source>
        <dbReference type="HAMAP-Rule" id="MF_00984"/>
    </source>
</evidence>
<dbReference type="STRING" id="34060.B0181_11530"/>
<dbReference type="InterPro" id="IPR011344">
    <property type="entry name" value="ssDNA-bd"/>
</dbReference>
<organism evidence="5 7">
    <name type="scientific">Moraxella caviae</name>
    <dbReference type="NCBI Taxonomy" id="34060"/>
    <lineage>
        <taxon>Bacteria</taxon>
        <taxon>Pseudomonadati</taxon>
        <taxon>Pseudomonadota</taxon>
        <taxon>Gammaproteobacteria</taxon>
        <taxon>Moraxellales</taxon>
        <taxon>Moraxellaceae</taxon>
        <taxon>Moraxella</taxon>
    </lineage>
</organism>
<dbReference type="GO" id="GO:0003697">
    <property type="term" value="F:single-stranded DNA binding"/>
    <property type="evidence" value="ECO:0007669"/>
    <property type="project" value="UniProtKB-UniRule"/>
</dbReference>
<dbReference type="GO" id="GO:0006260">
    <property type="term" value="P:DNA replication"/>
    <property type="evidence" value="ECO:0007669"/>
    <property type="project" value="InterPro"/>
</dbReference>
<dbReference type="NCBIfam" id="TIGR00621">
    <property type="entry name" value="ssb"/>
    <property type="match status" value="1"/>
</dbReference>
<name>A0A1S9ZTE5_9GAMM</name>
<feature type="region of interest" description="Disordered" evidence="4">
    <location>
        <begin position="106"/>
        <end position="133"/>
    </location>
</feature>
<dbReference type="RefSeq" id="WP_078277628.1">
    <property type="nucleotide sequence ID" value="NZ_MUXU01000099.1"/>
</dbReference>
<proteinExistence type="inferred from homology"/>
<dbReference type="InterPro" id="IPR000424">
    <property type="entry name" value="Primosome_PriB/ssb"/>
</dbReference>
<dbReference type="PIRSF" id="PIRSF002070">
    <property type="entry name" value="SSB"/>
    <property type="match status" value="1"/>
</dbReference>
<evidence type="ECO:0000256" key="3">
    <source>
        <dbReference type="PIRNR" id="PIRNR002070"/>
    </source>
</evidence>
<dbReference type="EMBL" id="UGQE01000002">
    <property type="protein sequence ID" value="STZ13577.1"/>
    <property type="molecule type" value="Genomic_DNA"/>
</dbReference>
<dbReference type="Proteomes" id="UP000255279">
    <property type="component" value="Unassembled WGS sequence"/>
</dbReference>
<gene>
    <name evidence="6" type="primary">ssb_2</name>
    <name evidence="5" type="ORF">B0181_11530</name>
    <name evidence="6" type="ORF">NCTC10293_01151</name>
</gene>
<comment type="caution">
    <text evidence="2">Lacks conserved residue(s) required for the propagation of feature annotation.</text>
</comment>
<evidence type="ECO:0000313" key="7">
    <source>
        <dbReference type="Proteomes" id="UP000190435"/>
    </source>
</evidence>